<proteinExistence type="predicted"/>
<dbReference type="AlphaFoldDB" id="A0AA36FHE5"/>
<accession>A0AA36FHE5</accession>
<evidence type="ECO:0000313" key="3">
    <source>
        <dbReference type="Proteomes" id="UP001162480"/>
    </source>
</evidence>
<dbReference type="EMBL" id="OX597833">
    <property type="protein sequence ID" value="CAI9737647.1"/>
    <property type="molecule type" value="Genomic_DNA"/>
</dbReference>
<sequence>KLLKCTRLFHTEKQISPLPYRATHHTSTKTRPPTPPFGPYATSNQLTTRRSASVMTILGYTSASYMTSQKQLDR</sequence>
<evidence type="ECO:0000313" key="2">
    <source>
        <dbReference type="EMBL" id="CAI9737647.1"/>
    </source>
</evidence>
<feature type="non-terminal residue" evidence="2">
    <location>
        <position position="74"/>
    </location>
</feature>
<reference evidence="2" key="1">
    <citation type="submission" date="2023-08" db="EMBL/GenBank/DDBJ databases">
        <authorList>
            <person name="Alioto T."/>
            <person name="Alioto T."/>
            <person name="Gomez Garrido J."/>
        </authorList>
    </citation>
    <scope>NUCLEOTIDE SEQUENCE</scope>
</reference>
<feature type="region of interest" description="Disordered" evidence="1">
    <location>
        <begin position="16"/>
        <end position="45"/>
    </location>
</feature>
<evidence type="ECO:0000256" key="1">
    <source>
        <dbReference type="SAM" id="MobiDB-lite"/>
    </source>
</evidence>
<gene>
    <name evidence="2" type="ORF">OCTVUL_1B024824</name>
</gene>
<protein>
    <submittedName>
        <fullName evidence="2">Uncharacterized protein</fullName>
    </submittedName>
</protein>
<dbReference type="Proteomes" id="UP001162480">
    <property type="component" value="Chromosome 20"/>
</dbReference>
<keyword evidence="3" id="KW-1185">Reference proteome</keyword>
<organism evidence="2 3">
    <name type="scientific">Octopus vulgaris</name>
    <name type="common">Common octopus</name>
    <dbReference type="NCBI Taxonomy" id="6645"/>
    <lineage>
        <taxon>Eukaryota</taxon>
        <taxon>Metazoa</taxon>
        <taxon>Spiralia</taxon>
        <taxon>Lophotrochozoa</taxon>
        <taxon>Mollusca</taxon>
        <taxon>Cephalopoda</taxon>
        <taxon>Coleoidea</taxon>
        <taxon>Octopodiformes</taxon>
        <taxon>Octopoda</taxon>
        <taxon>Incirrata</taxon>
        <taxon>Octopodidae</taxon>
        <taxon>Octopus</taxon>
    </lineage>
</organism>
<name>A0AA36FHE5_OCTVU</name>
<feature type="non-terminal residue" evidence="2">
    <location>
        <position position="1"/>
    </location>
</feature>